<evidence type="ECO:0008006" key="4">
    <source>
        <dbReference type="Google" id="ProtNLM"/>
    </source>
</evidence>
<sequence length="557" mass="58529">MKHVNSKHIITGAALLLSLMASASAAIEVVTGDISTDTVWSSTSQYVLSGTANQGVIRVLPGATLTIEPGTIIRGQPRSSSANYDAGSLAVLRGGRIDAQGTSSDPIVFTTAAVDFHTYGTTNGIPDGQPDGFVRNGPPGSGADAWVIADRYDKVADPDGEHFWDADPKNSPQCPTMTGLWGGVIVLGRAPVNYADLEDELNSPPLQLVQDTDPVPPPTPYYYTKPIVEGLTSPDYAYGSDWATNETVNGYTGLNYVDVDDNSGILRYISIRHGGIQLAADNEINGLTLGGVGRGTKIDHIEVWGNEDDGIEIFGGTVNLSHLAIFSTKDDGLDLDHGYSGQIQFVLAVGGSYGEKLLEWDGDDANEFNVGKGAKANFEPRGNWEVRNVTLIGGPTENPSSSAGVGANIRSNASSKLYNVIIANIPGTRNSITDTSTFWNVIRHVTYPSANAVSVSSATVFSNGSTANPGLGTISFAVCEFEGDTEGLQKLTHLNPVPGNSGGSSLAWLSNYSIPAGQCFFQTANYRGAFDPGITTKAGLWTTGWTAASAADAVTVP</sequence>
<dbReference type="AlphaFoldDB" id="A0A178ILN0"/>
<dbReference type="PANTHER" id="PTHR41339">
    <property type="entry name" value="LIPL48"/>
    <property type="match status" value="1"/>
</dbReference>
<protein>
    <recommendedName>
        <fullName evidence="4">G8 domain-containing protein</fullName>
    </recommendedName>
</protein>
<accession>A0A178ILN0</accession>
<proteinExistence type="predicted"/>
<evidence type="ECO:0000313" key="2">
    <source>
        <dbReference type="EMBL" id="OAM90099.1"/>
    </source>
</evidence>
<dbReference type="PANTHER" id="PTHR41339:SF1">
    <property type="entry name" value="SECRETED PROTEIN"/>
    <property type="match status" value="1"/>
</dbReference>
<reference evidence="2 3" key="1">
    <citation type="submission" date="2016-01" db="EMBL/GenBank/DDBJ databases">
        <title>High potential of lignocellulose degradation of a new Verrucomicrobia species.</title>
        <authorList>
            <person name="Wang Y."/>
            <person name="Shi Y."/>
            <person name="Qiu Z."/>
            <person name="Liu S."/>
            <person name="Yang H."/>
        </authorList>
    </citation>
    <scope>NUCLEOTIDE SEQUENCE [LARGE SCALE GENOMIC DNA]</scope>
    <source>
        <strain evidence="2 3">TSB47</strain>
    </source>
</reference>
<keyword evidence="3" id="KW-1185">Reference proteome</keyword>
<dbReference type="STRING" id="1184151.AW736_09995"/>
<dbReference type="SUPFAM" id="SSF51126">
    <property type="entry name" value="Pectin lyase-like"/>
    <property type="match status" value="1"/>
</dbReference>
<keyword evidence="1" id="KW-0732">Signal</keyword>
<comment type="caution">
    <text evidence="2">The sequence shown here is derived from an EMBL/GenBank/DDBJ whole genome shotgun (WGS) entry which is preliminary data.</text>
</comment>
<dbReference type="EMBL" id="LRRQ01000075">
    <property type="protein sequence ID" value="OAM90099.1"/>
    <property type="molecule type" value="Genomic_DNA"/>
</dbReference>
<gene>
    <name evidence="2" type="ORF">AW736_09995</name>
</gene>
<name>A0A178ILN0_9BACT</name>
<dbReference type="InterPro" id="IPR011050">
    <property type="entry name" value="Pectin_lyase_fold/virulence"/>
</dbReference>
<dbReference type="RefSeq" id="WP_068770129.1">
    <property type="nucleotide sequence ID" value="NZ_CP109796.1"/>
</dbReference>
<dbReference type="Proteomes" id="UP000078486">
    <property type="component" value="Unassembled WGS sequence"/>
</dbReference>
<feature type="chain" id="PRO_5008089054" description="G8 domain-containing protein" evidence="1">
    <location>
        <begin position="26"/>
        <end position="557"/>
    </location>
</feature>
<feature type="signal peptide" evidence="1">
    <location>
        <begin position="1"/>
        <end position="25"/>
    </location>
</feature>
<evidence type="ECO:0000313" key="3">
    <source>
        <dbReference type="Proteomes" id="UP000078486"/>
    </source>
</evidence>
<organism evidence="2 3">
    <name type="scientific">Termitidicoccus mucosus</name>
    <dbReference type="NCBI Taxonomy" id="1184151"/>
    <lineage>
        <taxon>Bacteria</taxon>
        <taxon>Pseudomonadati</taxon>
        <taxon>Verrucomicrobiota</taxon>
        <taxon>Opitutia</taxon>
        <taxon>Opitutales</taxon>
        <taxon>Opitutaceae</taxon>
        <taxon>Termitidicoccus</taxon>
    </lineage>
</organism>
<evidence type="ECO:0000256" key="1">
    <source>
        <dbReference type="SAM" id="SignalP"/>
    </source>
</evidence>